<dbReference type="Pfam" id="PF17908">
    <property type="entry name" value="APAF1_C"/>
    <property type="match status" value="1"/>
</dbReference>
<organism evidence="6 7">
    <name type="scientific">Brasilonema octagenarum UFV-OR1</name>
    <dbReference type="NCBI Taxonomy" id="417115"/>
    <lineage>
        <taxon>Bacteria</taxon>
        <taxon>Bacillati</taxon>
        <taxon>Cyanobacteriota</taxon>
        <taxon>Cyanophyceae</taxon>
        <taxon>Nostocales</taxon>
        <taxon>Scytonemataceae</taxon>
        <taxon>Brasilonema</taxon>
        <taxon>Octagenarum group</taxon>
    </lineage>
</organism>
<reference evidence="6 7" key="1">
    <citation type="submission" date="2018-06" db="EMBL/GenBank/DDBJ databases">
        <title>Comparative genomics of Brasilonema spp. strains.</title>
        <authorList>
            <person name="Alvarenga D.O."/>
            <person name="Fiore M.F."/>
            <person name="Varani A.M."/>
        </authorList>
    </citation>
    <scope>NUCLEOTIDE SEQUENCE [LARGE SCALE GENOMIC DNA]</scope>
    <source>
        <strain evidence="6 7">UFV-OR1</strain>
    </source>
</reference>
<protein>
    <recommendedName>
        <fullName evidence="8">NB-ARC domain-containing protein</fullName>
    </recommendedName>
</protein>
<evidence type="ECO:0000259" key="4">
    <source>
        <dbReference type="Pfam" id="PF00931"/>
    </source>
</evidence>
<dbReference type="PANTHER" id="PTHR22845:SF5">
    <property type="entry name" value="APOPTOTIC PROTEASE-ACTIVATING FACTOR 1"/>
    <property type="match status" value="1"/>
</dbReference>
<dbReference type="Gene3D" id="3.40.50.300">
    <property type="entry name" value="P-loop containing nucleotide triphosphate hydrolases"/>
    <property type="match status" value="1"/>
</dbReference>
<keyword evidence="3" id="KW-0677">Repeat</keyword>
<sequence length="806" mass="89500">MRKRRLKRLWKRIILFLSKLAGFLRGNRRRLKRKRHSQVEQPVLGNSQKAEASVTSLAPHIQSQVEQTISGNENVLQNIKGNNNINVGGVEGSLTINYRRPIDRPFQAPSLPANFVDRPVTVKIKTRLLANTSSAGALLISAIHGLGGIGKTTLVTALAHDQDIQKRFSGGVLWATLGQQPDIISLLSSWVQALGDNEFRAINVEATSAHLRSLLRDKAVLLVVDDAWEPDKVKPFMVASSQSQLLITSRRADVADGVGASLQQLNLMTPQESLELLSKSLEREIEAVEKQQALRVAQTVGYLPIALNLVAARIKWGMTWVKLETAFKQEVANLKVLYGARQENSLEATFNLSLKALREYDEQAWKNFIWLGVLPEDVTIAAPMAVTLWDMESQKKADKRLELLWNDALLQSDSPISVGGVECKGYRIHDLLHDVARSRLMKSPPTGMGLNLLDVHSQLLERYRQKTQKNLWHTLPNDGYIHQHLLWHLEKAERVEEIHSLLREESQTTSNGWFEAREKLGQTAGYITDISRAWELAQANWNESTLPQVVSLQCRYALITTSVNSLAANLPVELLLALVKNNVWTPEQGLAYALQNPNLEQKVNSLTELVNYLPPNLQELVLQKALAAASEIQDESDHAEALSALAQKLPSELLSQVLAAAREIQSQEYRAKVLSALAQKLPSELLPEALAATREIQDQRYRANILSALADKLPSELLPQALAAAREIQNEYLRANVLSALASGLSQMPSTELFPLWRDTLDKLSLRTRPDLLEDIKALFPVIFALGGEAATGCGAMVAVTRGVGE</sequence>
<evidence type="ECO:0000313" key="7">
    <source>
        <dbReference type="Proteomes" id="UP000762253"/>
    </source>
</evidence>
<dbReference type="Pfam" id="PF00931">
    <property type="entry name" value="NB-ARC"/>
    <property type="match status" value="1"/>
</dbReference>
<dbReference type="SUPFAM" id="SSF52540">
    <property type="entry name" value="P-loop containing nucleoside triphosphate hydrolases"/>
    <property type="match status" value="1"/>
</dbReference>
<keyword evidence="2" id="KW-0053">Apoptosis</keyword>
<comment type="caution">
    <text evidence="6">The sequence shown here is derived from an EMBL/GenBank/DDBJ whole genome shotgun (WGS) entry which is preliminary data.</text>
</comment>
<dbReference type="InterPro" id="IPR041452">
    <property type="entry name" value="APAF1_C"/>
</dbReference>
<dbReference type="InterPro" id="IPR036388">
    <property type="entry name" value="WH-like_DNA-bd_sf"/>
</dbReference>
<evidence type="ECO:0000256" key="2">
    <source>
        <dbReference type="ARBA" id="ARBA00022703"/>
    </source>
</evidence>
<proteinExistence type="predicted"/>
<dbReference type="PRINTS" id="PR00364">
    <property type="entry name" value="DISEASERSIST"/>
</dbReference>
<name>A0ABX1M2G9_9CYAN</name>
<evidence type="ECO:0000259" key="5">
    <source>
        <dbReference type="Pfam" id="PF17908"/>
    </source>
</evidence>
<dbReference type="InterPro" id="IPR002182">
    <property type="entry name" value="NB-ARC"/>
</dbReference>
<dbReference type="Gene3D" id="1.25.40.10">
    <property type="entry name" value="Tetratricopeptide repeat domain"/>
    <property type="match status" value="2"/>
</dbReference>
<keyword evidence="7" id="KW-1185">Reference proteome</keyword>
<dbReference type="PANTHER" id="PTHR22845">
    <property type="entry name" value="APOPTOTIC PROTEASE-ACTIVATING FACTOR 1"/>
    <property type="match status" value="1"/>
</dbReference>
<keyword evidence="1" id="KW-0853">WD repeat</keyword>
<dbReference type="Gene3D" id="1.25.40.370">
    <property type="match status" value="1"/>
</dbReference>
<dbReference type="EMBL" id="QMEC01000006">
    <property type="protein sequence ID" value="NMF61771.1"/>
    <property type="molecule type" value="Genomic_DNA"/>
</dbReference>
<feature type="domain" description="APAF-1 helical" evidence="5">
    <location>
        <begin position="452"/>
        <end position="503"/>
    </location>
</feature>
<evidence type="ECO:0000256" key="1">
    <source>
        <dbReference type="ARBA" id="ARBA00022574"/>
    </source>
</evidence>
<dbReference type="InterPro" id="IPR027417">
    <property type="entry name" value="P-loop_NTPase"/>
</dbReference>
<feature type="domain" description="NB-ARC" evidence="4">
    <location>
        <begin position="123"/>
        <end position="280"/>
    </location>
</feature>
<dbReference type="RefSeq" id="WP_169263358.1">
    <property type="nucleotide sequence ID" value="NZ_QMEC01000006.1"/>
</dbReference>
<gene>
    <name evidence="6" type="ORF">DP115_02790</name>
</gene>
<evidence type="ECO:0008006" key="8">
    <source>
        <dbReference type="Google" id="ProtNLM"/>
    </source>
</evidence>
<dbReference type="Gene3D" id="1.10.10.10">
    <property type="entry name" value="Winged helix-like DNA-binding domain superfamily/Winged helix DNA-binding domain"/>
    <property type="match status" value="1"/>
</dbReference>
<dbReference type="Proteomes" id="UP000762253">
    <property type="component" value="Unassembled WGS sequence"/>
</dbReference>
<dbReference type="InterPro" id="IPR011990">
    <property type="entry name" value="TPR-like_helical_dom_sf"/>
</dbReference>
<evidence type="ECO:0000256" key="3">
    <source>
        <dbReference type="ARBA" id="ARBA00022737"/>
    </source>
</evidence>
<evidence type="ECO:0000313" key="6">
    <source>
        <dbReference type="EMBL" id="NMF61771.1"/>
    </source>
</evidence>
<accession>A0ABX1M2G9</accession>